<organism evidence="1 2">
    <name type="scientific">Reticulibacter mediterranei</name>
    <dbReference type="NCBI Taxonomy" id="2778369"/>
    <lineage>
        <taxon>Bacteria</taxon>
        <taxon>Bacillati</taxon>
        <taxon>Chloroflexota</taxon>
        <taxon>Ktedonobacteria</taxon>
        <taxon>Ktedonobacterales</taxon>
        <taxon>Reticulibacteraceae</taxon>
        <taxon>Reticulibacter</taxon>
    </lineage>
</organism>
<proteinExistence type="predicted"/>
<evidence type="ECO:0000313" key="2">
    <source>
        <dbReference type="Proteomes" id="UP000597444"/>
    </source>
</evidence>
<dbReference type="EMBL" id="BNJK01000002">
    <property type="protein sequence ID" value="GHO99220.1"/>
    <property type="molecule type" value="Genomic_DNA"/>
</dbReference>
<dbReference type="AlphaFoldDB" id="A0A8J3N868"/>
<accession>A0A8J3N868</accession>
<keyword evidence="2" id="KW-1185">Reference proteome</keyword>
<dbReference type="Proteomes" id="UP000597444">
    <property type="component" value="Unassembled WGS sequence"/>
</dbReference>
<gene>
    <name evidence="1" type="ORF">KSF_092680</name>
</gene>
<comment type="caution">
    <text evidence="1">The sequence shown here is derived from an EMBL/GenBank/DDBJ whole genome shotgun (WGS) entry which is preliminary data.</text>
</comment>
<protein>
    <recommendedName>
        <fullName evidence="3">Alcohol dehydrogenase</fullName>
    </recommendedName>
</protein>
<name>A0A8J3N868_9CHLR</name>
<sequence>MVAGGITLYKLAMFAELERRAASEDLAWLAQLVARRQLRTPIEAEASWHDIGEVAQRLVQRQFTGKAVLHLKR</sequence>
<reference evidence="1" key="1">
    <citation type="submission" date="2020-10" db="EMBL/GenBank/DDBJ databases">
        <title>Taxonomic study of unclassified bacteria belonging to the class Ktedonobacteria.</title>
        <authorList>
            <person name="Yabe S."/>
            <person name="Wang C.M."/>
            <person name="Zheng Y."/>
            <person name="Sakai Y."/>
            <person name="Cavaletti L."/>
            <person name="Monciardini P."/>
            <person name="Donadio S."/>
        </authorList>
    </citation>
    <scope>NUCLEOTIDE SEQUENCE</scope>
    <source>
        <strain evidence="1">ID150040</strain>
    </source>
</reference>
<evidence type="ECO:0000313" key="1">
    <source>
        <dbReference type="EMBL" id="GHO99220.1"/>
    </source>
</evidence>
<dbReference type="RefSeq" id="WP_220209870.1">
    <property type="nucleotide sequence ID" value="NZ_BNJK01000002.1"/>
</dbReference>
<evidence type="ECO:0008006" key="3">
    <source>
        <dbReference type="Google" id="ProtNLM"/>
    </source>
</evidence>